<name>A0A841Z213_9LIST</name>
<gene>
    <name evidence="1" type="ORF">HB943_01430</name>
</gene>
<protein>
    <submittedName>
        <fullName evidence="1">Uncharacterized protein</fullName>
    </submittedName>
</protein>
<dbReference type="AlphaFoldDB" id="A0A841Z213"/>
<reference evidence="1 2" key="1">
    <citation type="submission" date="2020-03" db="EMBL/GenBank/DDBJ databases">
        <title>Soil Listeria distribution.</title>
        <authorList>
            <person name="Liao J."/>
            <person name="Wiedmann M."/>
        </authorList>
    </citation>
    <scope>NUCLEOTIDE SEQUENCE [LARGE SCALE GENOMIC DNA]</scope>
    <source>
        <strain evidence="1 2">FSL L7-1523</strain>
    </source>
</reference>
<comment type="caution">
    <text evidence="1">The sequence shown here is derived from an EMBL/GenBank/DDBJ whole genome shotgun (WGS) entry which is preliminary data.</text>
</comment>
<organism evidence="1 2">
    <name type="scientific">Listeria weihenstephanensis</name>
    <dbReference type="NCBI Taxonomy" id="1006155"/>
    <lineage>
        <taxon>Bacteria</taxon>
        <taxon>Bacillati</taxon>
        <taxon>Bacillota</taxon>
        <taxon>Bacilli</taxon>
        <taxon>Bacillales</taxon>
        <taxon>Listeriaceae</taxon>
        <taxon>Listeria</taxon>
    </lineage>
</organism>
<sequence>MPFPLTVDKYPVWTLENLIFKIKLKSCKYCYEFVYYYEAVFKIGLKKVARIRLLP</sequence>
<dbReference type="Proteomes" id="UP000564536">
    <property type="component" value="Unassembled WGS sequence"/>
</dbReference>
<evidence type="ECO:0000313" key="2">
    <source>
        <dbReference type="Proteomes" id="UP000564536"/>
    </source>
</evidence>
<evidence type="ECO:0000313" key="1">
    <source>
        <dbReference type="EMBL" id="MBC1499245.1"/>
    </source>
</evidence>
<accession>A0A841Z213</accession>
<dbReference type="EMBL" id="JAARRL010000002">
    <property type="protein sequence ID" value="MBC1499245.1"/>
    <property type="molecule type" value="Genomic_DNA"/>
</dbReference>
<proteinExistence type="predicted"/>